<dbReference type="Gramene" id="AET2Gv20691000.22">
    <property type="protein sequence ID" value="AET2Gv20691000.22"/>
    <property type="gene ID" value="AET2Gv20691000"/>
</dbReference>
<reference evidence="3" key="2">
    <citation type="journal article" date="2017" name="Nat. Plants">
        <title>The Aegilops tauschii genome reveals multiple impacts of transposons.</title>
        <authorList>
            <person name="Zhao G."/>
            <person name="Zou C."/>
            <person name="Li K."/>
            <person name="Wang K."/>
            <person name="Li T."/>
            <person name="Gao L."/>
            <person name="Zhang X."/>
            <person name="Wang H."/>
            <person name="Yang Z."/>
            <person name="Liu X."/>
            <person name="Jiang W."/>
            <person name="Mao L."/>
            <person name="Kong X."/>
            <person name="Jiao Y."/>
            <person name="Jia J."/>
        </authorList>
    </citation>
    <scope>NUCLEOTIDE SEQUENCE [LARGE SCALE GENOMIC DNA]</scope>
    <source>
        <strain evidence="3">cv. AL8/78</strain>
    </source>
</reference>
<keyword evidence="3" id="KW-1185">Reference proteome</keyword>
<reference evidence="2" key="4">
    <citation type="submission" date="2019-03" db="UniProtKB">
        <authorList>
            <consortium name="EnsemblPlants"/>
        </authorList>
    </citation>
    <scope>IDENTIFICATION</scope>
</reference>
<evidence type="ECO:0000313" key="3">
    <source>
        <dbReference type="Proteomes" id="UP000015105"/>
    </source>
</evidence>
<dbReference type="EnsemblPlants" id="AET2Gv20691000.22">
    <property type="protein sequence ID" value="AET2Gv20691000.22"/>
    <property type="gene ID" value="AET2Gv20691000"/>
</dbReference>
<organism evidence="2 3">
    <name type="scientific">Aegilops tauschii subsp. strangulata</name>
    <name type="common">Goatgrass</name>
    <dbReference type="NCBI Taxonomy" id="200361"/>
    <lineage>
        <taxon>Eukaryota</taxon>
        <taxon>Viridiplantae</taxon>
        <taxon>Streptophyta</taxon>
        <taxon>Embryophyta</taxon>
        <taxon>Tracheophyta</taxon>
        <taxon>Spermatophyta</taxon>
        <taxon>Magnoliopsida</taxon>
        <taxon>Liliopsida</taxon>
        <taxon>Poales</taxon>
        <taxon>Poaceae</taxon>
        <taxon>BOP clade</taxon>
        <taxon>Pooideae</taxon>
        <taxon>Triticodae</taxon>
        <taxon>Triticeae</taxon>
        <taxon>Triticinae</taxon>
        <taxon>Aegilops</taxon>
    </lineage>
</organism>
<reference evidence="3" key="1">
    <citation type="journal article" date="2014" name="Science">
        <title>Ancient hybridizations among the ancestral genomes of bread wheat.</title>
        <authorList>
            <consortium name="International Wheat Genome Sequencing Consortium,"/>
            <person name="Marcussen T."/>
            <person name="Sandve S.R."/>
            <person name="Heier L."/>
            <person name="Spannagl M."/>
            <person name="Pfeifer M."/>
            <person name="Jakobsen K.S."/>
            <person name="Wulff B.B."/>
            <person name="Steuernagel B."/>
            <person name="Mayer K.F."/>
            <person name="Olsen O.A."/>
        </authorList>
    </citation>
    <scope>NUCLEOTIDE SEQUENCE [LARGE SCALE GENOMIC DNA]</scope>
    <source>
        <strain evidence="3">cv. AL8/78</strain>
    </source>
</reference>
<feature type="region of interest" description="Disordered" evidence="1">
    <location>
        <begin position="1"/>
        <end position="47"/>
    </location>
</feature>
<reference evidence="2" key="3">
    <citation type="journal article" date="2017" name="Nature">
        <title>Genome sequence of the progenitor of the wheat D genome Aegilops tauschii.</title>
        <authorList>
            <person name="Luo M.C."/>
            <person name="Gu Y.Q."/>
            <person name="Puiu D."/>
            <person name="Wang H."/>
            <person name="Twardziok S.O."/>
            <person name="Deal K.R."/>
            <person name="Huo N."/>
            <person name="Zhu T."/>
            <person name="Wang L."/>
            <person name="Wang Y."/>
            <person name="McGuire P.E."/>
            <person name="Liu S."/>
            <person name="Long H."/>
            <person name="Ramasamy R.K."/>
            <person name="Rodriguez J.C."/>
            <person name="Van S.L."/>
            <person name="Yuan L."/>
            <person name="Wang Z."/>
            <person name="Xia Z."/>
            <person name="Xiao L."/>
            <person name="Anderson O.D."/>
            <person name="Ouyang S."/>
            <person name="Liang Y."/>
            <person name="Zimin A.V."/>
            <person name="Pertea G."/>
            <person name="Qi P."/>
            <person name="Bennetzen J.L."/>
            <person name="Dai X."/>
            <person name="Dawson M.W."/>
            <person name="Muller H.G."/>
            <person name="Kugler K."/>
            <person name="Rivarola-Duarte L."/>
            <person name="Spannagl M."/>
            <person name="Mayer K.F.X."/>
            <person name="Lu F.H."/>
            <person name="Bevan M.W."/>
            <person name="Leroy P."/>
            <person name="Li P."/>
            <person name="You F.M."/>
            <person name="Sun Q."/>
            <person name="Liu Z."/>
            <person name="Lyons E."/>
            <person name="Wicker T."/>
            <person name="Salzberg S.L."/>
            <person name="Devos K.M."/>
            <person name="Dvorak J."/>
        </authorList>
    </citation>
    <scope>NUCLEOTIDE SEQUENCE [LARGE SCALE GENOMIC DNA]</scope>
    <source>
        <strain evidence="2">cv. AL8/78</strain>
    </source>
</reference>
<dbReference type="AlphaFoldDB" id="A0A453C0L3"/>
<dbReference type="Proteomes" id="UP000015105">
    <property type="component" value="Chromosome 2D"/>
</dbReference>
<sequence>PQEPRKTPSKPRSRAELALPLKAVNQPQLLPHSKGPRSGLLSPTHQH</sequence>
<protein>
    <submittedName>
        <fullName evidence="2">Uncharacterized protein</fullName>
    </submittedName>
</protein>
<proteinExistence type="predicted"/>
<evidence type="ECO:0000256" key="1">
    <source>
        <dbReference type="SAM" id="MobiDB-lite"/>
    </source>
</evidence>
<reference evidence="2" key="5">
    <citation type="journal article" date="2021" name="G3 (Bethesda)">
        <title>Aegilops tauschii genome assembly Aet v5.0 features greater sequence contiguity and improved annotation.</title>
        <authorList>
            <person name="Wang L."/>
            <person name="Zhu T."/>
            <person name="Rodriguez J.C."/>
            <person name="Deal K.R."/>
            <person name="Dubcovsky J."/>
            <person name="McGuire P.E."/>
            <person name="Lux T."/>
            <person name="Spannagl M."/>
            <person name="Mayer K.F.X."/>
            <person name="Baldrich P."/>
            <person name="Meyers B.C."/>
            <person name="Huo N."/>
            <person name="Gu Y.Q."/>
            <person name="Zhou H."/>
            <person name="Devos K.M."/>
            <person name="Bennetzen J.L."/>
            <person name="Unver T."/>
            <person name="Budak H."/>
            <person name="Gulick P.J."/>
            <person name="Galiba G."/>
            <person name="Kalapos B."/>
            <person name="Nelson D.R."/>
            <person name="Li P."/>
            <person name="You F.M."/>
            <person name="Luo M.C."/>
            <person name="Dvorak J."/>
        </authorList>
    </citation>
    <scope>NUCLEOTIDE SEQUENCE [LARGE SCALE GENOMIC DNA]</scope>
    <source>
        <strain evidence="2">cv. AL8/78</strain>
    </source>
</reference>
<accession>A0A453C0L3</accession>
<evidence type="ECO:0000313" key="2">
    <source>
        <dbReference type="EnsemblPlants" id="AET2Gv20691000.22"/>
    </source>
</evidence>
<name>A0A453C0L3_AEGTS</name>